<feature type="transmembrane region" description="Helical" evidence="14">
    <location>
        <begin position="431"/>
        <end position="453"/>
    </location>
</feature>
<feature type="transmembrane region" description="Helical" evidence="14">
    <location>
        <begin position="71"/>
        <end position="90"/>
    </location>
</feature>
<dbReference type="PANTHER" id="PTHR48086:SF3">
    <property type="entry name" value="SODIUM_PROLINE SYMPORTER"/>
    <property type="match status" value="1"/>
</dbReference>
<evidence type="ECO:0000256" key="11">
    <source>
        <dbReference type="ARBA" id="ARBA00023201"/>
    </source>
</evidence>
<organism evidence="15 16">
    <name type="scientific">Anaerobranca gottschalkii DSM 13577</name>
    <dbReference type="NCBI Taxonomy" id="1120990"/>
    <lineage>
        <taxon>Bacteria</taxon>
        <taxon>Bacillati</taxon>
        <taxon>Bacillota</taxon>
        <taxon>Clostridia</taxon>
        <taxon>Eubacteriales</taxon>
        <taxon>Proteinivoracaceae</taxon>
        <taxon>Anaerobranca</taxon>
    </lineage>
</organism>
<dbReference type="OrthoDB" id="9810181at2"/>
<evidence type="ECO:0000256" key="13">
    <source>
        <dbReference type="RuleBase" id="RU362091"/>
    </source>
</evidence>
<dbReference type="RefSeq" id="WP_091350077.1">
    <property type="nucleotide sequence ID" value="NZ_FOIF01000015.1"/>
</dbReference>
<feature type="transmembrane region" description="Helical" evidence="14">
    <location>
        <begin position="459"/>
        <end position="480"/>
    </location>
</feature>
<keyword evidence="6" id="KW-0769">Symport</keyword>
<evidence type="ECO:0000256" key="12">
    <source>
        <dbReference type="ARBA" id="ARBA00033708"/>
    </source>
</evidence>
<comment type="subcellular location">
    <subcellularLocation>
        <location evidence="1">Cell membrane</location>
        <topology evidence="1">Multi-pass membrane protein</topology>
    </subcellularLocation>
</comment>
<protein>
    <submittedName>
        <fullName evidence="15">Sodium/pantothenate symporter</fullName>
    </submittedName>
</protein>
<reference evidence="16" key="1">
    <citation type="submission" date="2016-10" db="EMBL/GenBank/DDBJ databases">
        <authorList>
            <person name="Varghese N."/>
            <person name="Submissions S."/>
        </authorList>
    </citation>
    <scope>NUCLEOTIDE SEQUENCE [LARGE SCALE GENOMIC DNA]</scope>
    <source>
        <strain evidence="16">DSM 13577</strain>
    </source>
</reference>
<sequence length="495" mass="52906">MDVIGLICVLYFLIVLGIGYWAMQKVKTTEDFFIAGRSLGIFVMGITMFATALSGFLFVGGPGLTYRLGMGALWFTFPSTTSFAMAWYVLGKKMREMTEKTGSLTVADVVYHRYNSKIASGLTAIATFFGTIAFLASQVLALGLMIAHIFGTTKQVGILIGLGIVAIYSTMGGVLAATYTSVFQGSIMAVGSLVVFILAMSVGGGLTNITRTIASTPFPDYGGDILPQFVGPWGLVTPVLAMSWFFVLGIGILGQPHIINRFFMIKDVKKLKWGPLVSVIPAIVGGMFMFGIGLTVRYLVNTGALQSLANPDDAVMTFLTSYAHPIFAGIISACVMAAIMSTCDAFINIASASLTHDLPFALNRKLTEKQKLYGARLGVALVSVFTFLMLLFMSDKGVALLGAFGWGTYAAALAPAVAIGLNWKRGTKEGAIASIALGLVLSLGLEVLARLNIYKLPHGMYGAALYLPLSVIVYIVVSYLTQEKELDSNMAQIVE</sequence>
<dbReference type="STRING" id="1120990.SAMN03080614_101525"/>
<feature type="transmembrane region" description="Helical" evidence="14">
    <location>
        <begin position="189"/>
        <end position="210"/>
    </location>
</feature>
<feature type="transmembrane region" description="Helical" evidence="14">
    <location>
        <begin position="156"/>
        <end position="177"/>
    </location>
</feature>
<evidence type="ECO:0000256" key="14">
    <source>
        <dbReference type="SAM" id="Phobius"/>
    </source>
</evidence>
<dbReference type="PROSITE" id="PS50283">
    <property type="entry name" value="NA_SOLUT_SYMP_3"/>
    <property type="match status" value="1"/>
</dbReference>
<name>A0A1I0A104_9FIRM</name>
<keyword evidence="11" id="KW-0739">Sodium transport</keyword>
<feature type="transmembrane region" description="Helical" evidence="14">
    <location>
        <begin position="373"/>
        <end position="392"/>
    </location>
</feature>
<accession>A0A1I0A104</accession>
<feature type="transmembrane region" description="Helical" evidence="14">
    <location>
        <begin position="230"/>
        <end position="253"/>
    </location>
</feature>
<dbReference type="GO" id="GO:0005886">
    <property type="term" value="C:plasma membrane"/>
    <property type="evidence" value="ECO:0007669"/>
    <property type="project" value="UniProtKB-SubCell"/>
</dbReference>
<keyword evidence="16" id="KW-1185">Reference proteome</keyword>
<dbReference type="EMBL" id="FOIF01000015">
    <property type="protein sequence ID" value="SES87351.1"/>
    <property type="molecule type" value="Genomic_DNA"/>
</dbReference>
<dbReference type="InterPro" id="IPR038377">
    <property type="entry name" value="Na/Glc_symporter_sf"/>
</dbReference>
<evidence type="ECO:0000256" key="10">
    <source>
        <dbReference type="ARBA" id="ARBA00023136"/>
    </source>
</evidence>
<feature type="transmembrane region" description="Helical" evidence="14">
    <location>
        <begin position="273"/>
        <end position="300"/>
    </location>
</feature>
<dbReference type="Pfam" id="PF00474">
    <property type="entry name" value="SSF"/>
    <property type="match status" value="1"/>
</dbReference>
<dbReference type="Gene3D" id="1.20.1730.10">
    <property type="entry name" value="Sodium/glucose cotransporter"/>
    <property type="match status" value="1"/>
</dbReference>
<comment type="similarity">
    <text evidence="2 13">Belongs to the sodium:solute symporter (SSF) (TC 2.A.21) family.</text>
</comment>
<evidence type="ECO:0000313" key="16">
    <source>
        <dbReference type="Proteomes" id="UP000243819"/>
    </source>
</evidence>
<evidence type="ECO:0000256" key="4">
    <source>
        <dbReference type="ARBA" id="ARBA00022475"/>
    </source>
</evidence>
<keyword evidence="7 14" id="KW-1133">Transmembrane helix</keyword>
<dbReference type="GO" id="GO:0015293">
    <property type="term" value="F:symporter activity"/>
    <property type="evidence" value="ECO:0007669"/>
    <property type="project" value="UniProtKB-KW"/>
</dbReference>
<keyword evidence="10 14" id="KW-0472">Membrane</keyword>
<evidence type="ECO:0000256" key="3">
    <source>
        <dbReference type="ARBA" id="ARBA00022448"/>
    </source>
</evidence>
<keyword evidence="5 14" id="KW-0812">Transmembrane</keyword>
<dbReference type="AlphaFoldDB" id="A0A1I0A104"/>
<keyword evidence="4" id="KW-1003">Cell membrane</keyword>
<evidence type="ECO:0000256" key="7">
    <source>
        <dbReference type="ARBA" id="ARBA00022989"/>
    </source>
</evidence>
<feature type="transmembrane region" description="Helical" evidence="14">
    <location>
        <begin position="326"/>
        <end position="352"/>
    </location>
</feature>
<dbReference type="PANTHER" id="PTHR48086">
    <property type="entry name" value="SODIUM/PROLINE SYMPORTER-RELATED"/>
    <property type="match status" value="1"/>
</dbReference>
<comment type="catalytic activity">
    <reaction evidence="12">
        <text>L-proline(in) + Na(+)(in) = L-proline(out) + Na(+)(out)</text>
        <dbReference type="Rhea" id="RHEA:28967"/>
        <dbReference type="ChEBI" id="CHEBI:29101"/>
        <dbReference type="ChEBI" id="CHEBI:60039"/>
    </reaction>
</comment>
<keyword evidence="9" id="KW-0406">Ion transport</keyword>
<proteinExistence type="inferred from homology"/>
<feature type="transmembrane region" description="Helical" evidence="14">
    <location>
        <begin position="35"/>
        <end position="59"/>
    </location>
</feature>
<evidence type="ECO:0000256" key="9">
    <source>
        <dbReference type="ARBA" id="ARBA00023065"/>
    </source>
</evidence>
<evidence type="ECO:0000313" key="15">
    <source>
        <dbReference type="EMBL" id="SES87351.1"/>
    </source>
</evidence>
<evidence type="ECO:0000256" key="8">
    <source>
        <dbReference type="ARBA" id="ARBA00023053"/>
    </source>
</evidence>
<feature type="transmembrane region" description="Helical" evidence="14">
    <location>
        <begin position="398"/>
        <end position="419"/>
    </location>
</feature>
<dbReference type="InterPro" id="IPR001734">
    <property type="entry name" value="Na/solute_symporter"/>
</dbReference>
<dbReference type="InterPro" id="IPR050277">
    <property type="entry name" value="Sodium:Solute_Symporter"/>
</dbReference>
<dbReference type="Proteomes" id="UP000243819">
    <property type="component" value="Unassembled WGS sequence"/>
</dbReference>
<evidence type="ECO:0000256" key="2">
    <source>
        <dbReference type="ARBA" id="ARBA00006434"/>
    </source>
</evidence>
<keyword evidence="3" id="KW-0813">Transport</keyword>
<feature type="transmembrane region" description="Helical" evidence="14">
    <location>
        <begin position="6"/>
        <end position="23"/>
    </location>
</feature>
<evidence type="ECO:0000256" key="6">
    <source>
        <dbReference type="ARBA" id="ARBA00022847"/>
    </source>
</evidence>
<keyword evidence="8" id="KW-0915">Sodium</keyword>
<dbReference type="GO" id="GO:0006814">
    <property type="term" value="P:sodium ion transport"/>
    <property type="evidence" value="ECO:0007669"/>
    <property type="project" value="UniProtKB-KW"/>
</dbReference>
<gene>
    <name evidence="15" type="ORF">SAMN03080614_101525</name>
</gene>
<evidence type="ECO:0000256" key="1">
    <source>
        <dbReference type="ARBA" id="ARBA00004651"/>
    </source>
</evidence>
<feature type="transmembrane region" description="Helical" evidence="14">
    <location>
        <begin position="122"/>
        <end position="150"/>
    </location>
</feature>
<evidence type="ECO:0000256" key="5">
    <source>
        <dbReference type="ARBA" id="ARBA00022692"/>
    </source>
</evidence>